<evidence type="ECO:0000256" key="2">
    <source>
        <dbReference type="ARBA" id="ARBA00022692"/>
    </source>
</evidence>
<feature type="compositionally biased region" description="Low complexity" evidence="5">
    <location>
        <begin position="30"/>
        <end position="48"/>
    </location>
</feature>
<feature type="transmembrane region" description="Helical" evidence="6">
    <location>
        <begin position="230"/>
        <end position="252"/>
    </location>
</feature>
<evidence type="ECO:0000313" key="8">
    <source>
        <dbReference type="Proteomes" id="UP000190857"/>
    </source>
</evidence>
<dbReference type="STRING" id="123320.SAMN06309945_2711"/>
<keyword evidence="3 6" id="KW-1133">Transmembrane helix</keyword>
<feature type="compositionally biased region" description="Low complexity" evidence="5">
    <location>
        <begin position="101"/>
        <end position="138"/>
    </location>
</feature>
<protein>
    <submittedName>
        <fullName evidence="7">Uncharacterized conserved protein, Tic20 family</fullName>
    </submittedName>
</protein>
<feature type="region of interest" description="Disordered" evidence="5">
    <location>
        <begin position="1"/>
        <end position="139"/>
    </location>
</feature>
<organism evidence="7 8">
    <name type="scientific">Okibacterium fritillariae</name>
    <dbReference type="NCBI Taxonomy" id="123320"/>
    <lineage>
        <taxon>Bacteria</taxon>
        <taxon>Bacillati</taxon>
        <taxon>Actinomycetota</taxon>
        <taxon>Actinomycetes</taxon>
        <taxon>Micrococcales</taxon>
        <taxon>Microbacteriaceae</taxon>
        <taxon>Okibacterium</taxon>
    </lineage>
</organism>
<dbReference type="AlphaFoldDB" id="A0A1T5KZL5"/>
<dbReference type="Proteomes" id="UP000190857">
    <property type="component" value="Unassembled WGS sequence"/>
</dbReference>
<keyword evidence="2 6" id="KW-0812">Transmembrane</keyword>
<dbReference type="OrthoDB" id="3747410at2"/>
<evidence type="ECO:0000256" key="1">
    <source>
        <dbReference type="ARBA" id="ARBA00004141"/>
    </source>
</evidence>
<keyword evidence="4 6" id="KW-0472">Membrane</keyword>
<dbReference type="EMBL" id="FUZP01000003">
    <property type="protein sequence ID" value="SKC68905.1"/>
    <property type="molecule type" value="Genomic_DNA"/>
</dbReference>
<comment type="subcellular location">
    <subcellularLocation>
        <location evidence="1">Membrane</location>
        <topology evidence="1">Multi-pass membrane protein</topology>
    </subcellularLocation>
</comment>
<evidence type="ECO:0000256" key="6">
    <source>
        <dbReference type="SAM" id="Phobius"/>
    </source>
</evidence>
<evidence type="ECO:0000256" key="4">
    <source>
        <dbReference type="ARBA" id="ARBA00023136"/>
    </source>
</evidence>
<feature type="transmembrane region" description="Helical" evidence="6">
    <location>
        <begin position="200"/>
        <end position="218"/>
    </location>
</feature>
<dbReference type="InterPro" id="IPR019109">
    <property type="entry name" value="MamF_MmsF"/>
</dbReference>
<gene>
    <name evidence="7" type="ORF">SAMN06309945_2711</name>
</gene>
<dbReference type="Pfam" id="PF09685">
    <property type="entry name" value="MamF_MmsF"/>
    <property type="match status" value="1"/>
</dbReference>
<proteinExistence type="predicted"/>
<evidence type="ECO:0000256" key="3">
    <source>
        <dbReference type="ARBA" id="ARBA00022989"/>
    </source>
</evidence>
<keyword evidence="8" id="KW-1185">Reference proteome</keyword>
<dbReference type="RefSeq" id="WP_079728722.1">
    <property type="nucleotide sequence ID" value="NZ_FUZP01000003.1"/>
</dbReference>
<sequence length="276" mass="29505">MTNPDGTPADQPTPAQHPGHETPQPSPYDEPQQQSPYGQPQSQSEPQSPYGPPVPFAEPTHEQSGFGQPPYAPPVSGQPGYGQDGAGQPEYGQPGYGQPGYGQQPHGQPNYGQPGYGQPPYGQPAYGAPSYGAPNYGGPDRGADKSGAQLVWLIGLVSLFGFFYLSPFFSIIATLIVWSTVRHRGPLSAGNARNAMNWQITYLLGQIVAFVAHFLVLATFGGGGFVSPPLFTVLLIVVWNVVNLVALIMGGVRSSRGEVYRFPLTVPFHILTQKSE</sequence>
<reference evidence="7 8" key="1">
    <citation type="submission" date="2017-02" db="EMBL/GenBank/DDBJ databases">
        <authorList>
            <person name="Peterson S.W."/>
        </authorList>
    </citation>
    <scope>NUCLEOTIDE SEQUENCE [LARGE SCALE GENOMIC DNA]</scope>
    <source>
        <strain evidence="7 8">VKM Ac-2059</strain>
    </source>
</reference>
<evidence type="ECO:0000256" key="5">
    <source>
        <dbReference type="SAM" id="MobiDB-lite"/>
    </source>
</evidence>
<evidence type="ECO:0000313" key="7">
    <source>
        <dbReference type="EMBL" id="SKC68905.1"/>
    </source>
</evidence>
<name>A0A1T5KZL5_9MICO</name>
<accession>A0A1T5KZL5</accession>
<feature type="transmembrane region" description="Helical" evidence="6">
    <location>
        <begin position="150"/>
        <end position="179"/>
    </location>
</feature>